<keyword evidence="4" id="KW-1185">Reference proteome</keyword>
<evidence type="ECO:0000256" key="1">
    <source>
        <dbReference type="SAM" id="Phobius"/>
    </source>
</evidence>
<dbReference type="SUPFAM" id="SSF63748">
    <property type="entry name" value="Tudor/PWWP/MBT"/>
    <property type="match status" value="1"/>
</dbReference>
<name>A0A2G5SAV6_9PELO</name>
<accession>A0A2G5SAV6</accession>
<gene>
    <name evidence="2" type="ORF">B9Z55_028665</name>
    <name evidence="3" type="ORF">B9Z55_028670</name>
</gene>
<dbReference type="EMBL" id="PDUG01000029">
    <property type="protein sequence ID" value="PIC12042.1"/>
    <property type="molecule type" value="Genomic_DNA"/>
</dbReference>
<keyword evidence="1" id="KW-1133">Transmembrane helix</keyword>
<dbReference type="AlphaFoldDB" id="A0A2G5SAV6"/>
<reference evidence="2" key="2">
    <citation type="journal article" date="2018" name="Science">
        <title>Rapid genome shrinkage in a self-fertile nematode reveals sperm competition proteins.</title>
        <authorList>
            <person name="Yin D."/>
            <person name="Schwarz E.M."/>
            <person name="Thomas C.G."/>
            <person name="Felde R.L."/>
            <person name="Korf I.F."/>
            <person name="Cutter A.D."/>
            <person name="Schartner C.M."/>
            <person name="Ralston E.J."/>
            <person name="Meyer B.J."/>
            <person name="Haag E.S."/>
        </authorList>
    </citation>
    <scope>NUCLEOTIDE SEQUENCE</scope>
    <source>
        <strain evidence="2">JU1422</strain>
    </source>
</reference>
<evidence type="ECO:0000313" key="3">
    <source>
        <dbReference type="EMBL" id="PIC12048.1"/>
    </source>
</evidence>
<protein>
    <submittedName>
        <fullName evidence="2">Uncharacterized protein</fullName>
    </submittedName>
</protein>
<keyword evidence="1" id="KW-0472">Membrane</keyword>
<proteinExistence type="predicted"/>
<evidence type="ECO:0000313" key="2">
    <source>
        <dbReference type="EMBL" id="PIC12042.1"/>
    </source>
</evidence>
<dbReference type="Proteomes" id="UP000230233">
    <property type="component" value="Unassembled WGS sequence"/>
</dbReference>
<dbReference type="EMBL" id="PDUG01000029">
    <property type="protein sequence ID" value="PIC12048.1"/>
    <property type="molecule type" value="Genomic_DNA"/>
</dbReference>
<sequence>MFVNILVLAFSSYLLEIIFISLKFSLNSYILQDLCYFQMIRHRRGLKAGDVVWAGAYPGLLVRKKNSNRWAVEFFGYSNQVGSEKLQNIVALHIGDYVPCPRGETAGLYADAIQEAMDYMDRAGNVWGSEGRRTVPPKFFQKFGLRRRADVELDHTMDDELDHTLEVAVDQTLDEDLDQTIEEEYEVGIGIDEPKKKSASSQIIVSVAIFVLAVVWYFMK</sequence>
<feature type="transmembrane region" description="Helical" evidence="1">
    <location>
        <begin position="203"/>
        <end position="219"/>
    </location>
</feature>
<reference evidence="4" key="1">
    <citation type="submission" date="2017-10" db="EMBL/GenBank/DDBJ databases">
        <title>Rapid genome shrinkage in a self-fertile nematode reveals novel sperm competition proteins.</title>
        <authorList>
            <person name="Yin D."/>
            <person name="Schwarz E.M."/>
            <person name="Thomas C.G."/>
            <person name="Felde R.L."/>
            <person name="Korf I.F."/>
            <person name="Cutter A.D."/>
            <person name="Schartner C.M."/>
            <person name="Ralston E.J."/>
            <person name="Meyer B.J."/>
            <person name="Haag E.S."/>
        </authorList>
    </citation>
    <scope>NUCLEOTIDE SEQUENCE [LARGE SCALE GENOMIC DNA]</scope>
    <source>
        <strain evidence="4">JU1422</strain>
    </source>
</reference>
<comment type="caution">
    <text evidence="2">The sequence shown here is derived from an EMBL/GenBank/DDBJ whole genome shotgun (WGS) entry which is preliminary data.</text>
</comment>
<organism evidence="2 4">
    <name type="scientific">Caenorhabditis nigoni</name>
    <dbReference type="NCBI Taxonomy" id="1611254"/>
    <lineage>
        <taxon>Eukaryota</taxon>
        <taxon>Metazoa</taxon>
        <taxon>Ecdysozoa</taxon>
        <taxon>Nematoda</taxon>
        <taxon>Chromadorea</taxon>
        <taxon>Rhabditida</taxon>
        <taxon>Rhabditina</taxon>
        <taxon>Rhabditomorpha</taxon>
        <taxon>Rhabditoidea</taxon>
        <taxon>Rhabditidae</taxon>
        <taxon>Peloderinae</taxon>
        <taxon>Caenorhabditis</taxon>
    </lineage>
</organism>
<evidence type="ECO:0000313" key="4">
    <source>
        <dbReference type="Proteomes" id="UP000230233"/>
    </source>
</evidence>
<keyword evidence="1" id="KW-0812">Transmembrane</keyword>